<dbReference type="Proteomes" id="UP001177003">
    <property type="component" value="Chromosome 0"/>
</dbReference>
<feature type="domain" description="FH2" evidence="2">
    <location>
        <begin position="21"/>
        <end position="83"/>
    </location>
</feature>
<name>A0AA35VLM5_LACSI</name>
<accession>A0AA35VLM5</accession>
<evidence type="ECO:0000256" key="1">
    <source>
        <dbReference type="ARBA" id="ARBA00006468"/>
    </source>
</evidence>
<reference evidence="3" key="1">
    <citation type="submission" date="2023-04" db="EMBL/GenBank/DDBJ databases">
        <authorList>
            <person name="Vijverberg K."/>
            <person name="Xiong W."/>
            <person name="Schranz E."/>
        </authorList>
    </citation>
    <scope>NUCLEOTIDE SEQUENCE</scope>
</reference>
<dbReference type="Gene3D" id="1.20.58.2220">
    <property type="entry name" value="Formin, FH2 domain"/>
    <property type="match status" value="1"/>
</dbReference>
<comment type="similarity">
    <text evidence="1">Belongs to the formin-like family. Class-II subfamily.</text>
</comment>
<dbReference type="InterPro" id="IPR051144">
    <property type="entry name" value="Formin_homology_domain"/>
</dbReference>
<gene>
    <name evidence="3" type="ORF">LSALG_LOCUS2960</name>
</gene>
<evidence type="ECO:0000313" key="4">
    <source>
        <dbReference type="Proteomes" id="UP001177003"/>
    </source>
</evidence>
<evidence type="ECO:0000259" key="2">
    <source>
        <dbReference type="Pfam" id="PF02181"/>
    </source>
</evidence>
<dbReference type="AlphaFoldDB" id="A0AA35VLM5"/>
<dbReference type="PANTHER" id="PTHR45733">
    <property type="entry name" value="FORMIN-J"/>
    <property type="match status" value="1"/>
</dbReference>
<dbReference type="Pfam" id="PF02181">
    <property type="entry name" value="FH2"/>
    <property type="match status" value="1"/>
</dbReference>
<dbReference type="SUPFAM" id="SSF101447">
    <property type="entry name" value="Formin homology 2 domain (FH2 domain)"/>
    <property type="match status" value="1"/>
</dbReference>
<organism evidence="3 4">
    <name type="scientific">Lactuca saligna</name>
    <name type="common">Willowleaf lettuce</name>
    <dbReference type="NCBI Taxonomy" id="75948"/>
    <lineage>
        <taxon>Eukaryota</taxon>
        <taxon>Viridiplantae</taxon>
        <taxon>Streptophyta</taxon>
        <taxon>Embryophyta</taxon>
        <taxon>Tracheophyta</taxon>
        <taxon>Spermatophyta</taxon>
        <taxon>Magnoliopsida</taxon>
        <taxon>eudicotyledons</taxon>
        <taxon>Gunneridae</taxon>
        <taxon>Pentapetalae</taxon>
        <taxon>asterids</taxon>
        <taxon>campanulids</taxon>
        <taxon>Asterales</taxon>
        <taxon>Asteraceae</taxon>
        <taxon>Cichorioideae</taxon>
        <taxon>Cichorieae</taxon>
        <taxon>Lactucinae</taxon>
        <taxon>Lactuca</taxon>
    </lineage>
</organism>
<sequence>MIVDLLREWWIWNCLQGSVRFREELENLFSAAIPPDKNVTKSKSAPIANKPEKLQLINHRRAYNVEIMLSKVNIPLHELMEEAVDDKAPQSERGIKSRAILGRQNIEVESGLGPYEIEYDEEWLAITRRKVHGGQQSMVDESE</sequence>
<dbReference type="InterPro" id="IPR015425">
    <property type="entry name" value="FH2_Formin"/>
</dbReference>
<evidence type="ECO:0000313" key="3">
    <source>
        <dbReference type="EMBL" id="CAI9262213.1"/>
    </source>
</evidence>
<proteinExistence type="inferred from homology"/>
<keyword evidence="4" id="KW-1185">Reference proteome</keyword>
<dbReference type="EMBL" id="OX465086">
    <property type="protein sequence ID" value="CAI9262213.1"/>
    <property type="molecule type" value="Genomic_DNA"/>
</dbReference>
<protein>
    <recommendedName>
        <fullName evidence="2">FH2 domain-containing protein</fullName>
    </recommendedName>
</protein>
<dbReference type="PANTHER" id="PTHR45733:SF33">
    <property type="entry name" value="FORMIN-LIKE PROTEIN"/>
    <property type="match status" value="1"/>
</dbReference>
<dbReference type="InterPro" id="IPR042201">
    <property type="entry name" value="FH2_Formin_sf"/>
</dbReference>